<dbReference type="InterPro" id="IPR013324">
    <property type="entry name" value="RNA_pol_sigma_r3/r4-like"/>
</dbReference>
<reference evidence="8 10" key="1">
    <citation type="journal article" date="2022" name="bioRxiv">
        <title>Prophages regulate Shewanella fidelis 3313 motility and biofilm formation: implications for gut colonization dynamics in Ciona robusta.</title>
        <authorList>
            <person name="Natarajan O."/>
            <person name="Gibboney S.L."/>
            <person name="Young M.N."/>
            <person name="Lim S.J."/>
            <person name="Pluta N."/>
            <person name="Atkinson C.G."/>
            <person name="Leigh B.A."/>
            <person name="Liberti A."/>
            <person name="Kees E.D."/>
            <person name="Breitbart M."/>
            <person name="Gralnick J.A."/>
            <person name="Dishaw L.J."/>
        </authorList>
    </citation>
    <scope>NUCLEOTIDE SEQUENCE [LARGE SCALE GENOMIC DNA]</scope>
    <source>
        <strain evidence="8 10">JG4066</strain>
    </source>
</reference>
<keyword evidence="3" id="KW-0731">Sigma factor</keyword>
<proteinExistence type="inferred from homology"/>
<comment type="similarity">
    <text evidence="1">Belongs to the sigma-70 factor family. ECF subfamily.</text>
</comment>
<dbReference type="SUPFAM" id="SSF88659">
    <property type="entry name" value="Sigma3 and sigma4 domains of RNA polymerase sigma factors"/>
    <property type="match status" value="1"/>
</dbReference>
<dbReference type="NCBIfam" id="TIGR02937">
    <property type="entry name" value="sigma70-ECF"/>
    <property type="match status" value="1"/>
</dbReference>
<evidence type="ECO:0000313" key="10">
    <source>
        <dbReference type="Proteomes" id="UP001271263"/>
    </source>
</evidence>
<dbReference type="Proteomes" id="UP001259340">
    <property type="component" value="Unassembled WGS sequence"/>
</dbReference>
<evidence type="ECO:0000256" key="2">
    <source>
        <dbReference type="ARBA" id="ARBA00023015"/>
    </source>
</evidence>
<gene>
    <name evidence="7" type="ORF">OS133_03610</name>
    <name evidence="8" type="ORF">OS134_12415</name>
</gene>
<evidence type="ECO:0000256" key="4">
    <source>
        <dbReference type="ARBA" id="ARBA00023163"/>
    </source>
</evidence>
<feature type="domain" description="RNA polymerase sigma-70 region 2" evidence="5">
    <location>
        <begin position="33"/>
        <end position="99"/>
    </location>
</feature>
<dbReference type="InterPro" id="IPR039425">
    <property type="entry name" value="RNA_pol_sigma-70-like"/>
</dbReference>
<dbReference type="AlphaFoldDB" id="A0AAW8NK72"/>
<dbReference type="GO" id="GO:0003677">
    <property type="term" value="F:DNA binding"/>
    <property type="evidence" value="ECO:0007669"/>
    <property type="project" value="InterPro"/>
</dbReference>
<dbReference type="InterPro" id="IPR007627">
    <property type="entry name" value="RNA_pol_sigma70_r2"/>
</dbReference>
<dbReference type="Gene3D" id="1.10.1740.10">
    <property type="match status" value="1"/>
</dbReference>
<name>A0AAW8NK72_9GAMM</name>
<dbReference type="EMBL" id="JAPMLE010000001">
    <property type="protein sequence ID" value="MDR8522785.1"/>
    <property type="molecule type" value="Genomic_DNA"/>
</dbReference>
<keyword evidence="2" id="KW-0805">Transcription regulation</keyword>
<evidence type="ECO:0000313" key="9">
    <source>
        <dbReference type="Proteomes" id="UP001259340"/>
    </source>
</evidence>
<dbReference type="Pfam" id="PF08281">
    <property type="entry name" value="Sigma70_r4_2"/>
    <property type="match status" value="1"/>
</dbReference>
<dbReference type="SUPFAM" id="SSF88946">
    <property type="entry name" value="Sigma2 domain of RNA polymerase sigma factors"/>
    <property type="match status" value="1"/>
</dbReference>
<dbReference type="Proteomes" id="UP001271263">
    <property type="component" value="Unassembled WGS sequence"/>
</dbReference>
<protein>
    <submittedName>
        <fullName evidence="7">RNA polymerase sigma factor</fullName>
    </submittedName>
</protein>
<dbReference type="GO" id="GO:0016987">
    <property type="term" value="F:sigma factor activity"/>
    <property type="evidence" value="ECO:0007669"/>
    <property type="project" value="UniProtKB-KW"/>
</dbReference>
<dbReference type="Pfam" id="PF04542">
    <property type="entry name" value="Sigma70_r2"/>
    <property type="match status" value="1"/>
</dbReference>
<dbReference type="InterPro" id="IPR014284">
    <property type="entry name" value="RNA_pol_sigma-70_dom"/>
</dbReference>
<keyword evidence="10" id="KW-1185">Reference proteome</keyword>
<dbReference type="Gene3D" id="1.10.10.10">
    <property type="entry name" value="Winged helix-like DNA-binding domain superfamily/Winged helix DNA-binding domain"/>
    <property type="match status" value="1"/>
</dbReference>
<organism evidence="7 9">
    <name type="scientific">Shewanella fidelis</name>
    <dbReference type="NCBI Taxonomy" id="173509"/>
    <lineage>
        <taxon>Bacteria</taxon>
        <taxon>Pseudomonadati</taxon>
        <taxon>Pseudomonadota</taxon>
        <taxon>Gammaproteobacteria</taxon>
        <taxon>Alteromonadales</taxon>
        <taxon>Shewanellaceae</taxon>
        <taxon>Shewanella</taxon>
    </lineage>
</organism>
<evidence type="ECO:0000256" key="1">
    <source>
        <dbReference type="ARBA" id="ARBA00010641"/>
    </source>
</evidence>
<evidence type="ECO:0000259" key="5">
    <source>
        <dbReference type="Pfam" id="PF04542"/>
    </source>
</evidence>
<dbReference type="RefSeq" id="WP_310654043.1">
    <property type="nucleotide sequence ID" value="NZ_JAPMLA010000005.1"/>
</dbReference>
<evidence type="ECO:0000313" key="8">
    <source>
        <dbReference type="EMBL" id="MDW4824863.1"/>
    </source>
</evidence>
<accession>A0AAW8NK72</accession>
<dbReference type="InterPro" id="IPR013249">
    <property type="entry name" value="RNA_pol_sigma70_r4_t2"/>
</dbReference>
<dbReference type="PANTHER" id="PTHR43133:SF46">
    <property type="entry name" value="RNA POLYMERASE SIGMA-70 FACTOR ECF SUBFAMILY"/>
    <property type="match status" value="1"/>
</dbReference>
<reference evidence="7" key="2">
    <citation type="submission" date="2022-11" db="EMBL/GenBank/DDBJ databases">
        <title>Prophages regulate Shewanella fidelis motility and biofilm formation: implications for gut colonization dynamics in Ciona robusta.</title>
        <authorList>
            <person name="Natarajan O."/>
            <person name="Gibboney S.L."/>
            <person name="Young M.N."/>
            <person name="Lim S.J."/>
            <person name="Pluta N."/>
            <person name="Atkinson C.G.F."/>
            <person name="Leigh B.A."/>
            <person name="Liberti A."/>
            <person name="Kees E."/>
            <person name="Breitbart M."/>
            <person name="Gralnick J."/>
            <person name="Dishaw L.J."/>
        </authorList>
    </citation>
    <scope>NUCLEOTIDE SEQUENCE</scope>
    <source>
        <strain evidence="7">3313</strain>
    </source>
</reference>
<dbReference type="PANTHER" id="PTHR43133">
    <property type="entry name" value="RNA POLYMERASE ECF-TYPE SIGMA FACTO"/>
    <property type="match status" value="1"/>
</dbReference>
<sequence>MTATKQVLELSQLQEPELINSAKQGDKHAFKQLYQLHHQRVYALCLRLTGQVSLAEEATQDCFVRLWQKLPQFRGESQFSTWLHTLTVNQALSSVKKQRSFWARFVSSDIDINQITDEYEDLDKILLKLPERARIVFVLHALEGYKHEEVASLMAISAGTSKAQYHRAQKLLQQLMSQHSLNKVKISPADNGGQHG</sequence>
<dbReference type="GO" id="GO:0006352">
    <property type="term" value="P:DNA-templated transcription initiation"/>
    <property type="evidence" value="ECO:0007669"/>
    <property type="project" value="InterPro"/>
</dbReference>
<comment type="caution">
    <text evidence="7">The sequence shown here is derived from an EMBL/GenBank/DDBJ whole genome shotgun (WGS) entry which is preliminary data.</text>
</comment>
<dbReference type="InterPro" id="IPR036388">
    <property type="entry name" value="WH-like_DNA-bd_sf"/>
</dbReference>
<dbReference type="EMBL" id="JAPMLD010000004">
    <property type="protein sequence ID" value="MDW4824863.1"/>
    <property type="molecule type" value="Genomic_DNA"/>
</dbReference>
<evidence type="ECO:0000259" key="6">
    <source>
        <dbReference type="Pfam" id="PF08281"/>
    </source>
</evidence>
<evidence type="ECO:0000256" key="3">
    <source>
        <dbReference type="ARBA" id="ARBA00023082"/>
    </source>
</evidence>
<feature type="domain" description="RNA polymerase sigma factor 70 region 4 type 2" evidence="6">
    <location>
        <begin position="120"/>
        <end position="170"/>
    </location>
</feature>
<keyword evidence="4" id="KW-0804">Transcription</keyword>
<evidence type="ECO:0000313" key="7">
    <source>
        <dbReference type="EMBL" id="MDR8522785.1"/>
    </source>
</evidence>
<dbReference type="InterPro" id="IPR013325">
    <property type="entry name" value="RNA_pol_sigma_r2"/>
</dbReference>